<protein>
    <recommendedName>
        <fullName evidence="2">Reverse transcriptase/retrotransposon-derived protein RNase H-like domain-containing protein</fullName>
    </recommendedName>
</protein>
<proteinExistence type="predicted"/>
<dbReference type="AlphaFoldDB" id="A0AAF0UI08"/>
<dbReference type="InterPro" id="IPR043502">
    <property type="entry name" value="DNA/RNA_pol_sf"/>
</dbReference>
<dbReference type="GO" id="GO:0003824">
    <property type="term" value="F:catalytic activity"/>
    <property type="evidence" value="ECO:0007669"/>
    <property type="project" value="UniProtKB-KW"/>
</dbReference>
<dbReference type="PANTHER" id="PTHR37984">
    <property type="entry name" value="PROTEIN CBG26694"/>
    <property type="match status" value="1"/>
</dbReference>
<evidence type="ECO:0000313" key="4">
    <source>
        <dbReference type="Proteomes" id="UP001234989"/>
    </source>
</evidence>
<dbReference type="Proteomes" id="UP001234989">
    <property type="component" value="Chromosome 9"/>
</dbReference>
<dbReference type="InterPro" id="IPR041577">
    <property type="entry name" value="RT_RNaseH_2"/>
</dbReference>
<dbReference type="FunFam" id="3.30.70.270:FF:000020">
    <property type="entry name" value="Transposon Tf2-6 polyprotein-like Protein"/>
    <property type="match status" value="1"/>
</dbReference>
<keyword evidence="1" id="KW-0511">Multifunctional enzyme</keyword>
<evidence type="ECO:0000313" key="3">
    <source>
        <dbReference type="EMBL" id="WMV45866.1"/>
    </source>
</evidence>
<dbReference type="Gene3D" id="3.30.70.270">
    <property type="match status" value="1"/>
</dbReference>
<dbReference type="InterPro" id="IPR050951">
    <property type="entry name" value="Retrovirus_Pol_polyprotein"/>
</dbReference>
<gene>
    <name evidence="3" type="ORF">MTR67_039251</name>
</gene>
<dbReference type="SUPFAM" id="SSF56672">
    <property type="entry name" value="DNA/RNA polymerases"/>
    <property type="match status" value="1"/>
</dbReference>
<name>A0AAF0UI08_SOLVR</name>
<dbReference type="InterPro" id="IPR043128">
    <property type="entry name" value="Rev_trsase/Diguanyl_cyclase"/>
</dbReference>
<reference evidence="3" key="1">
    <citation type="submission" date="2023-08" db="EMBL/GenBank/DDBJ databases">
        <title>A de novo genome assembly of Solanum verrucosum Schlechtendal, a Mexican diploid species geographically isolated from the other diploid A-genome species in potato relatives.</title>
        <authorList>
            <person name="Hosaka K."/>
        </authorList>
    </citation>
    <scope>NUCLEOTIDE SEQUENCE</scope>
    <source>
        <tissue evidence="3">Young leaves</tissue>
    </source>
</reference>
<dbReference type="EMBL" id="CP133620">
    <property type="protein sequence ID" value="WMV45866.1"/>
    <property type="molecule type" value="Genomic_DNA"/>
</dbReference>
<dbReference type="PANTHER" id="PTHR37984:SF5">
    <property type="entry name" value="PROTEIN NYNRIN-LIKE"/>
    <property type="match status" value="1"/>
</dbReference>
<dbReference type="Pfam" id="PF17919">
    <property type="entry name" value="RT_RNaseH_2"/>
    <property type="match status" value="1"/>
</dbReference>
<dbReference type="Gene3D" id="3.10.10.10">
    <property type="entry name" value="HIV Type 1 Reverse Transcriptase, subunit A, domain 1"/>
    <property type="match status" value="1"/>
</dbReference>
<keyword evidence="4" id="KW-1185">Reference proteome</keyword>
<sequence>MAKTISRGLPRAVVKTTGRGDGREVGAVCSKFGAALPFGLGSAPLSWHFPLGLDPYSETPSLELVPVVNEFPEVFPDDLPDIPLKREIDFRIDLLPDTQPFSIPSYHMALTELKELKEQLKDLLDKGFIRPSISPWGAPVLFVRKKDGSLRMCFDYCQLNKVTMKTFLGHIISSKGIEVDPRKTDTIRSWPRPLTNSDIRSFLGLAGYYRRFVVVFSSSASPLSTLTQKKDKFIWSEACEKSFQELKDRLTSTPVLTLPEGTNSFVVYCDASRIGLGRVLMQNGKVIAYASRQLKVHEKNYPTHNLELAADYDMSVLYHLGKANVVVDALCQLPMESVANIEEEQKKVCSRCA</sequence>
<evidence type="ECO:0000259" key="2">
    <source>
        <dbReference type="Pfam" id="PF17919"/>
    </source>
</evidence>
<accession>A0AAF0UI08</accession>
<feature type="domain" description="Reverse transcriptase/retrotransposon-derived protein RNase H-like" evidence="2">
    <location>
        <begin position="235"/>
        <end position="310"/>
    </location>
</feature>
<organism evidence="3 4">
    <name type="scientific">Solanum verrucosum</name>
    <dbReference type="NCBI Taxonomy" id="315347"/>
    <lineage>
        <taxon>Eukaryota</taxon>
        <taxon>Viridiplantae</taxon>
        <taxon>Streptophyta</taxon>
        <taxon>Embryophyta</taxon>
        <taxon>Tracheophyta</taxon>
        <taxon>Spermatophyta</taxon>
        <taxon>Magnoliopsida</taxon>
        <taxon>eudicotyledons</taxon>
        <taxon>Gunneridae</taxon>
        <taxon>Pentapetalae</taxon>
        <taxon>asterids</taxon>
        <taxon>lamiids</taxon>
        <taxon>Solanales</taxon>
        <taxon>Solanaceae</taxon>
        <taxon>Solanoideae</taxon>
        <taxon>Solaneae</taxon>
        <taxon>Solanum</taxon>
    </lineage>
</organism>
<evidence type="ECO:0000256" key="1">
    <source>
        <dbReference type="ARBA" id="ARBA00023268"/>
    </source>
</evidence>